<accession>A0A1G9XBJ2</accession>
<evidence type="ECO:0000313" key="2">
    <source>
        <dbReference type="EMBL" id="SDM94047.1"/>
    </source>
</evidence>
<dbReference type="AlphaFoldDB" id="A0A1G9XBJ2"/>
<gene>
    <name evidence="2" type="ORF">SAMN05192554_11026</name>
</gene>
<evidence type="ECO:0000313" key="3">
    <source>
        <dbReference type="Proteomes" id="UP000199370"/>
    </source>
</evidence>
<organism evidence="2 3">
    <name type="scientific">Haloarchaeobius iranensis</name>
    <dbReference type="NCBI Taxonomy" id="996166"/>
    <lineage>
        <taxon>Archaea</taxon>
        <taxon>Methanobacteriati</taxon>
        <taxon>Methanobacteriota</taxon>
        <taxon>Stenosarchaea group</taxon>
        <taxon>Halobacteria</taxon>
        <taxon>Halobacteriales</taxon>
        <taxon>Halorubellaceae</taxon>
        <taxon>Haloarchaeobius</taxon>
    </lineage>
</organism>
<dbReference type="OrthoDB" id="166257at2157"/>
<dbReference type="STRING" id="996166.SAMN05192554_11026"/>
<keyword evidence="3" id="KW-1185">Reference proteome</keyword>
<dbReference type="EMBL" id="FNIA01000010">
    <property type="protein sequence ID" value="SDM94047.1"/>
    <property type="molecule type" value="Genomic_DNA"/>
</dbReference>
<name>A0A1G9XBJ2_9EURY</name>
<dbReference type="RefSeq" id="WP_089733551.1">
    <property type="nucleotide sequence ID" value="NZ_FNIA01000010.1"/>
</dbReference>
<evidence type="ECO:0000256" key="1">
    <source>
        <dbReference type="SAM" id="MobiDB-lite"/>
    </source>
</evidence>
<proteinExistence type="predicted"/>
<reference evidence="2 3" key="1">
    <citation type="submission" date="2016-10" db="EMBL/GenBank/DDBJ databases">
        <authorList>
            <person name="de Groot N.N."/>
        </authorList>
    </citation>
    <scope>NUCLEOTIDE SEQUENCE [LARGE SCALE GENOMIC DNA]</scope>
    <source>
        <strain evidence="3">EB21,IBRC-M 10013,KCTC 4048</strain>
    </source>
</reference>
<dbReference type="Proteomes" id="UP000199370">
    <property type="component" value="Unassembled WGS sequence"/>
</dbReference>
<feature type="region of interest" description="Disordered" evidence="1">
    <location>
        <begin position="1"/>
        <end position="20"/>
    </location>
</feature>
<protein>
    <submittedName>
        <fullName evidence="2">Uncharacterized protein</fullName>
    </submittedName>
</protein>
<sequence length="107" mass="11838">MAVHSEPTSGDGGPQLPPAVPFTLQHLSRLSWELGSRVVDDGAATREGVWERADGGWRLSVYRVTSATDVLCVRSPTGRERFYGTPRSSLETARRRLAASADWRRSR</sequence>